<sequence>MKRALFMFLLAATLLIAPEAGLARTPFDDIASHQALADIEAVYEKGIMIGTADNKFSPDEIVDRGQLAVCLVKTFDLNFDDLDFIKAPVPSDLYDDVDNDSWYSQASMIIGYEQIFNIADRKFKPHEAVTRADVASAITGSFAAKKLSVITTMMWPNYLDITNLTQKQQSDISFVFNTGIMRYTGNEFEPEREITRAELAAVLNRTLQTLAVASPIQEAEQGSPPASGDSVPNPPDVNTAAFKDQGDLAFIRQGLLYTLDSETGEVKQLTVSGKALQPAWSYDGQWLAFIRVTDPGSGSGQLWLVRRDGSSLHQVQDLPGLASRDSFYWSPASDMLAVAMRDGVWLVPAEGEPSRLVQSEETYNFAWSPDGKILAYNITLPSEEPQNRSDALYTIEVDSGQPVERLVAPQAGIRVTSWWPDGQGVLYWLDPLHSASLAADGMGLLSLRLDETEPKLLTSGLAHRGWQSLSPQGNLVMVSGGGRIVWAGKSLSTIDLATGSVRELSNPEGSVSIDPSFSPDGRRIAFVAAKDLGYDVWGFSKPEELADWVATRTLWLRNADGSGAHLLTAAGTGVYQPTWSKDGDRILYVRDNALWIIGTDGGEPEKVLDLFSEGEDLFGFYGYVSCRDFMAWRQP</sequence>
<reference evidence="6 7" key="1">
    <citation type="journal article" date="2018" name="Environ. Microbiol.">
        <title>Novel energy conservation strategies and behaviour of Pelotomaculum schinkii driving syntrophic propionate catabolism.</title>
        <authorList>
            <person name="Hidalgo-Ahumada C.A.P."/>
            <person name="Nobu M.K."/>
            <person name="Narihiro T."/>
            <person name="Tamaki H."/>
            <person name="Liu W.T."/>
            <person name="Kamagata Y."/>
            <person name="Stams A.J.M."/>
            <person name="Imachi H."/>
            <person name="Sousa D.Z."/>
        </authorList>
    </citation>
    <scope>NUCLEOTIDE SEQUENCE [LARGE SCALE GENOMIC DNA]</scope>
    <source>
        <strain evidence="6 7">HH</strain>
    </source>
</reference>
<dbReference type="EMBL" id="QFGA01000001">
    <property type="protein sequence ID" value="TEB07675.1"/>
    <property type="molecule type" value="Genomic_DNA"/>
</dbReference>
<proteinExistence type="inferred from homology"/>
<evidence type="ECO:0000256" key="1">
    <source>
        <dbReference type="ARBA" id="ARBA00009820"/>
    </source>
</evidence>
<dbReference type="PANTHER" id="PTHR36842:SF1">
    <property type="entry name" value="PROTEIN TOLB"/>
    <property type="match status" value="1"/>
</dbReference>
<dbReference type="InterPro" id="IPR011659">
    <property type="entry name" value="WD40"/>
</dbReference>
<feature type="chain" id="PRO_5021272136" evidence="4">
    <location>
        <begin position="24"/>
        <end position="635"/>
    </location>
</feature>
<feature type="signal peptide" evidence="4">
    <location>
        <begin position="1"/>
        <end position="23"/>
    </location>
</feature>
<dbReference type="Gene3D" id="2.120.10.30">
    <property type="entry name" value="TolB, C-terminal domain"/>
    <property type="match status" value="2"/>
</dbReference>
<dbReference type="GO" id="GO:0031176">
    <property type="term" value="F:endo-1,4-beta-xylanase activity"/>
    <property type="evidence" value="ECO:0007669"/>
    <property type="project" value="UniProtKB-EC"/>
</dbReference>
<feature type="domain" description="SLH" evidence="5">
    <location>
        <begin position="155"/>
        <end position="217"/>
    </location>
</feature>
<keyword evidence="7" id="KW-1185">Reference proteome</keyword>
<protein>
    <submittedName>
        <fullName evidence="6">Endo-1,4-beta-xylanase A</fullName>
        <ecNumber evidence="6">3.2.1.8</ecNumber>
    </submittedName>
</protein>
<dbReference type="Proteomes" id="UP000298324">
    <property type="component" value="Unassembled WGS sequence"/>
</dbReference>
<feature type="region of interest" description="Disordered" evidence="3">
    <location>
        <begin position="216"/>
        <end position="239"/>
    </location>
</feature>
<dbReference type="GO" id="GO:0045493">
    <property type="term" value="P:xylan catabolic process"/>
    <property type="evidence" value="ECO:0007669"/>
    <property type="project" value="UniProtKB-KW"/>
</dbReference>
<comment type="similarity">
    <text evidence="1">Belongs to the TolB family.</text>
</comment>
<dbReference type="InterPro" id="IPR001119">
    <property type="entry name" value="SLH_dom"/>
</dbReference>
<keyword evidence="6" id="KW-0119">Carbohydrate metabolism</keyword>
<dbReference type="Pfam" id="PF00395">
    <property type="entry name" value="SLH"/>
    <property type="match status" value="2"/>
</dbReference>
<dbReference type="Pfam" id="PF07676">
    <property type="entry name" value="PD40"/>
    <property type="match status" value="4"/>
</dbReference>
<keyword evidence="6" id="KW-0326">Glycosidase</keyword>
<dbReference type="AlphaFoldDB" id="A0A4Y7RFA1"/>
<keyword evidence="4" id="KW-0732">Signal</keyword>
<comment type="caution">
    <text evidence="6">The sequence shown here is derived from an EMBL/GenBank/DDBJ whole genome shotgun (WGS) entry which is preliminary data.</text>
</comment>
<evidence type="ECO:0000256" key="4">
    <source>
        <dbReference type="SAM" id="SignalP"/>
    </source>
</evidence>
<gene>
    <name evidence="6" type="primary">xynA1_4</name>
    <name evidence="6" type="ORF">Psch_01230</name>
</gene>
<dbReference type="EC" id="3.2.1.8" evidence="6"/>
<evidence type="ECO:0000313" key="6">
    <source>
        <dbReference type="EMBL" id="TEB07675.1"/>
    </source>
</evidence>
<organism evidence="6 7">
    <name type="scientific">Pelotomaculum schinkii</name>
    <dbReference type="NCBI Taxonomy" id="78350"/>
    <lineage>
        <taxon>Bacteria</taxon>
        <taxon>Bacillati</taxon>
        <taxon>Bacillota</taxon>
        <taxon>Clostridia</taxon>
        <taxon>Eubacteriales</taxon>
        <taxon>Desulfotomaculaceae</taxon>
        <taxon>Pelotomaculum</taxon>
    </lineage>
</organism>
<evidence type="ECO:0000259" key="5">
    <source>
        <dbReference type="PROSITE" id="PS51272"/>
    </source>
</evidence>
<keyword evidence="6" id="KW-0624">Polysaccharide degradation</keyword>
<dbReference type="PANTHER" id="PTHR36842">
    <property type="entry name" value="PROTEIN TOLB HOMOLOG"/>
    <property type="match status" value="1"/>
</dbReference>
<dbReference type="PROSITE" id="PS51272">
    <property type="entry name" value="SLH"/>
    <property type="match status" value="2"/>
</dbReference>
<name>A0A4Y7RFA1_9FIRM</name>
<keyword evidence="6" id="KW-0858">Xylan degradation</keyword>
<feature type="domain" description="SLH" evidence="5">
    <location>
        <begin position="22"/>
        <end position="85"/>
    </location>
</feature>
<keyword evidence="6" id="KW-0378">Hydrolase</keyword>
<accession>A0A4Y7RFA1</accession>
<evidence type="ECO:0000256" key="2">
    <source>
        <dbReference type="ARBA" id="ARBA00022737"/>
    </source>
</evidence>
<dbReference type="SUPFAM" id="SSF82171">
    <property type="entry name" value="DPP6 N-terminal domain-like"/>
    <property type="match status" value="1"/>
</dbReference>
<dbReference type="InterPro" id="IPR011042">
    <property type="entry name" value="6-blade_b-propeller_TolB-like"/>
</dbReference>
<keyword evidence="2" id="KW-0677">Repeat</keyword>
<dbReference type="RefSeq" id="WP_190239509.1">
    <property type="nucleotide sequence ID" value="NZ_QFGA01000001.1"/>
</dbReference>
<evidence type="ECO:0000313" key="7">
    <source>
        <dbReference type="Proteomes" id="UP000298324"/>
    </source>
</evidence>
<evidence type="ECO:0000256" key="3">
    <source>
        <dbReference type="SAM" id="MobiDB-lite"/>
    </source>
</evidence>